<name>A0ABV3HQF4_9ACTN</name>
<evidence type="ECO:0000313" key="3">
    <source>
        <dbReference type="EMBL" id="MEV4680792.1"/>
    </source>
</evidence>
<dbReference type="PROSITE" id="PS51462">
    <property type="entry name" value="NUDIX"/>
    <property type="match status" value="1"/>
</dbReference>
<proteinExistence type="predicted"/>
<dbReference type="RefSeq" id="WP_364590129.1">
    <property type="nucleotide sequence ID" value="NZ_JBFAQK010000007.1"/>
</dbReference>
<dbReference type="Pfam" id="PF00293">
    <property type="entry name" value="NUDIX"/>
    <property type="match status" value="1"/>
</dbReference>
<feature type="domain" description="Nudix hydrolase" evidence="2">
    <location>
        <begin position="2"/>
        <end position="151"/>
    </location>
</feature>
<organism evidence="3 4">
    <name type="scientific">Streptomyces kurssanovii</name>
    <dbReference type="NCBI Taxonomy" id="67312"/>
    <lineage>
        <taxon>Bacteria</taxon>
        <taxon>Bacillati</taxon>
        <taxon>Actinomycetota</taxon>
        <taxon>Actinomycetes</taxon>
        <taxon>Kitasatosporales</taxon>
        <taxon>Streptomycetaceae</taxon>
        <taxon>Streptomyces</taxon>
    </lineage>
</organism>
<dbReference type="InterPro" id="IPR020084">
    <property type="entry name" value="NUDIX_hydrolase_CS"/>
</dbReference>
<sequence length="157" mass="17599">MANKRSAGLLLWRRREAGVEVLIGHMGGPFWETRDEAAWSIPKGEYTPDEEPMAAARREFEEELGLQAPEGEWHPLGEARQSSGKLVTAWALEGDLDTSLVVPGTFTMEWPRGSGRLGEFPEVDRVRWCGLDEARQKLVSGQRVFLERLIPLVGRDG</sequence>
<dbReference type="SUPFAM" id="SSF55811">
    <property type="entry name" value="Nudix"/>
    <property type="match status" value="1"/>
</dbReference>
<keyword evidence="4" id="KW-1185">Reference proteome</keyword>
<evidence type="ECO:0000259" key="2">
    <source>
        <dbReference type="PROSITE" id="PS51462"/>
    </source>
</evidence>
<dbReference type="PANTHER" id="PTHR21340:SF7">
    <property type="entry name" value="NUDIX HYDROLASE DOMAIN-CONTAINING PROTEIN"/>
    <property type="match status" value="1"/>
</dbReference>
<keyword evidence="1" id="KW-0378">Hydrolase</keyword>
<dbReference type="InterPro" id="IPR015797">
    <property type="entry name" value="NUDIX_hydrolase-like_dom_sf"/>
</dbReference>
<dbReference type="PROSITE" id="PS00893">
    <property type="entry name" value="NUDIX_BOX"/>
    <property type="match status" value="1"/>
</dbReference>
<dbReference type="InterPro" id="IPR051325">
    <property type="entry name" value="Nudix_hydrolase_domain"/>
</dbReference>
<dbReference type="CDD" id="cd04662">
    <property type="entry name" value="NUDIX_Hydrolase"/>
    <property type="match status" value="1"/>
</dbReference>
<evidence type="ECO:0000256" key="1">
    <source>
        <dbReference type="ARBA" id="ARBA00022801"/>
    </source>
</evidence>
<dbReference type="Gene3D" id="3.90.79.10">
    <property type="entry name" value="Nucleoside Triphosphate Pyrophosphohydrolase"/>
    <property type="match status" value="1"/>
</dbReference>
<reference evidence="3 4" key="1">
    <citation type="submission" date="2024-06" db="EMBL/GenBank/DDBJ databases">
        <title>The Natural Products Discovery Center: Release of the First 8490 Sequenced Strains for Exploring Actinobacteria Biosynthetic Diversity.</title>
        <authorList>
            <person name="Kalkreuter E."/>
            <person name="Kautsar S.A."/>
            <person name="Yang D."/>
            <person name="Bader C.D."/>
            <person name="Teijaro C.N."/>
            <person name="Fluegel L."/>
            <person name="Davis C.M."/>
            <person name="Simpson J.R."/>
            <person name="Lauterbach L."/>
            <person name="Steele A.D."/>
            <person name="Gui C."/>
            <person name="Meng S."/>
            <person name="Li G."/>
            <person name="Viehrig K."/>
            <person name="Ye F."/>
            <person name="Su P."/>
            <person name="Kiefer A.F."/>
            <person name="Nichols A."/>
            <person name="Cepeda A.J."/>
            <person name="Yan W."/>
            <person name="Fan B."/>
            <person name="Jiang Y."/>
            <person name="Adhikari A."/>
            <person name="Zheng C.-J."/>
            <person name="Schuster L."/>
            <person name="Cowan T.M."/>
            <person name="Smanski M.J."/>
            <person name="Chevrette M.G."/>
            <person name="De Carvalho L.P.S."/>
            <person name="Shen B."/>
        </authorList>
    </citation>
    <scope>NUCLEOTIDE SEQUENCE [LARGE SCALE GENOMIC DNA]</scope>
    <source>
        <strain evidence="3 4">NPDC049344</strain>
    </source>
</reference>
<protein>
    <submittedName>
        <fullName evidence="3">NUDIX domain-containing protein</fullName>
    </submittedName>
</protein>
<gene>
    <name evidence="3" type="ORF">AB0K36_08460</name>
</gene>
<accession>A0ABV3HQF4</accession>
<evidence type="ECO:0000313" key="4">
    <source>
        <dbReference type="Proteomes" id="UP001552521"/>
    </source>
</evidence>
<dbReference type="InterPro" id="IPR000086">
    <property type="entry name" value="NUDIX_hydrolase_dom"/>
</dbReference>
<dbReference type="PANTHER" id="PTHR21340">
    <property type="entry name" value="DIADENOSINE 5,5-P1,P4-TETRAPHOSPHATE PYROPHOSPHOHYDROLASE MUTT"/>
    <property type="match status" value="1"/>
</dbReference>
<dbReference type="EMBL" id="JBFAQK010000007">
    <property type="protein sequence ID" value="MEV4680792.1"/>
    <property type="molecule type" value="Genomic_DNA"/>
</dbReference>
<dbReference type="Proteomes" id="UP001552521">
    <property type="component" value="Unassembled WGS sequence"/>
</dbReference>
<comment type="caution">
    <text evidence="3">The sequence shown here is derived from an EMBL/GenBank/DDBJ whole genome shotgun (WGS) entry which is preliminary data.</text>
</comment>